<feature type="transmembrane region" description="Helical" evidence="1">
    <location>
        <begin position="42"/>
        <end position="60"/>
    </location>
</feature>
<feature type="transmembrane region" description="Helical" evidence="1">
    <location>
        <begin position="67"/>
        <end position="84"/>
    </location>
</feature>
<dbReference type="RefSeq" id="WP_345862859.1">
    <property type="nucleotide sequence ID" value="NZ_JBDIMF010000001.1"/>
</dbReference>
<sequence>MHATLRLARVHWFYLLLPILLSASLGFRATHSWSDKPRLGEFTTLFDWCVFAPLLYGICYRTMAPRVLALRTLAMVCGGIWITAQVVPASAQAIVNQWRWLRDVAIVVLVAFEGIALVAVMRVTFSATPDPTQLERHGIPPLLVKLMLAEARFWRWLWGRLRKH</sequence>
<protein>
    <submittedName>
        <fullName evidence="2">Uncharacterized protein</fullName>
    </submittedName>
</protein>
<dbReference type="Proteomes" id="UP001404104">
    <property type="component" value="Unassembled WGS sequence"/>
</dbReference>
<comment type="caution">
    <text evidence="2">The sequence shown here is derived from an EMBL/GenBank/DDBJ whole genome shotgun (WGS) entry which is preliminary data.</text>
</comment>
<feature type="transmembrane region" description="Helical" evidence="1">
    <location>
        <begin position="12"/>
        <end position="30"/>
    </location>
</feature>
<accession>A0ABU9XNI2</accession>
<evidence type="ECO:0000313" key="2">
    <source>
        <dbReference type="EMBL" id="MEN2785382.1"/>
    </source>
</evidence>
<evidence type="ECO:0000313" key="3">
    <source>
        <dbReference type="Proteomes" id="UP001404104"/>
    </source>
</evidence>
<gene>
    <name evidence="2" type="ORF">ABC969_02985</name>
</gene>
<feature type="transmembrane region" description="Helical" evidence="1">
    <location>
        <begin position="104"/>
        <end position="125"/>
    </location>
</feature>
<organism evidence="2 3">
    <name type="scientific">Sphingomonas qilianensis</name>
    <dbReference type="NCBI Taxonomy" id="1736690"/>
    <lineage>
        <taxon>Bacteria</taxon>
        <taxon>Pseudomonadati</taxon>
        <taxon>Pseudomonadota</taxon>
        <taxon>Alphaproteobacteria</taxon>
        <taxon>Sphingomonadales</taxon>
        <taxon>Sphingomonadaceae</taxon>
        <taxon>Sphingomonas</taxon>
    </lineage>
</organism>
<dbReference type="EMBL" id="JBDIMF010000001">
    <property type="protein sequence ID" value="MEN2785382.1"/>
    <property type="molecule type" value="Genomic_DNA"/>
</dbReference>
<proteinExistence type="predicted"/>
<keyword evidence="1" id="KW-0472">Membrane</keyword>
<keyword evidence="3" id="KW-1185">Reference proteome</keyword>
<keyword evidence="1" id="KW-1133">Transmembrane helix</keyword>
<evidence type="ECO:0000256" key="1">
    <source>
        <dbReference type="SAM" id="Phobius"/>
    </source>
</evidence>
<reference evidence="2 3" key="1">
    <citation type="submission" date="2024-05" db="EMBL/GenBank/DDBJ databases">
        <authorList>
            <person name="Liu Q."/>
            <person name="Xin Y.-H."/>
        </authorList>
    </citation>
    <scope>NUCLEOTIDE SEQUENCE [LARGE SCALE GENOMIC DNA]</scope>
    <source>
        <strain evidence="2 3">CGMCC 1.15349</strain>
    </source>
</reference>
<name>A0ABU9XNI2_9SPHN</name>
<keyword evidence="1" id="KW-0812">Transmembrane</keyword>